<comment type="subcellular location">
    <subcellularLocation>
        <location evidence="3">Cytoplasm</location>
    </subcellularLocation>
</comment>
<accession>A0ABP8EPK4</accession>
<dbReference type="PANTHER" id="PTHR45726">
    <property type="entry name" value="LEUKOTRIENE A-4 HYDROLASE"/>
    <property type="match status" value="1"/>
</dbReference>
<dbReference type="EMBL" id="BAABBA010000001">
    <property type="protein sequence ID" value="GAA4285949.1"/>
    <property type="molecule type" value="Genomic_DNA"/>
</dbReference>
<evidence type="ECO:0000256" key="4">
    <source>
        <dbReference type="ARBA" id="ARBA00010136"/>
    </source>
</evidence>
<dbReference type="SUPFAM" id="SSF55486">
    <property type="entry name" value="Metalloproteases ('zincins'), catalytic domain"/>
    <property type="match status" value="1"/>
</dbReference>
<gene>
    <name evidence="17" type="ORF">GCM10022262_03080</name>
</gene>
<dbReference type="InterPro" id="IPR045357">
    <property type="entry name" value="Aminopeptidase_N-like_N"/>
</dbReference>
<keyword evidence="10" id="KW-0378">Hydrolase</keyword>
<dbReference type="InterPro" id="IPR027268">
    <property type="entry name" value="Peptidase_M4/M1_CTD_sf"/>
</dbReference>
<dbReference type="Pfam" id="PF01433">
    <property type="entry name" value="Peptidase_M1"/>
    <property type="match status" value="1"/>
</dbReference>
<dbReference type="Gene3D" id="1.10.390.10">
    <property type="entry name" value="Neutral Protease Domain 2"/>
    <property type="match status" value="1"/>
</dbReference>
<evidence type="ECO:0000256" key="14">
    <source>
        <dbReference type="ARBA" id="ARBA00031533"/>
    </source>
</evidence>
<comment type="cofactor">
    <cofactor evidence="2">
        <name>Zn(2+)</name>
        <dbReference type="ChEBI" id="CHEBI:29105"/>
    </cofactor>
</comment>
<dbReference type="PRINTS" id="PR00756">
    <property type="entry name" value="ALADIPTASE"/>
</dbReference>
<evidence type="ECO:0000256" key="9">
    <source>
        <dbReference type="ARBA" id="ARBA00022723"/>
    </source>
</evidence>
<comment type="catalytic activity">
    <reaction evidence="1">
        <text>Release of an N-terminal amino acid, Xaa-|-Yaa- from a peptide, amide or arylamide. Xaa is preferably Ala, but may be most amino acids including Pro (slow action). When a terminal hydrophobic residue is followed by a prolyl residue, the two may be released as an intact Xaa-Pro dipeptide.</text>
        <dbReference type="EC" id="3.4.11.2"/>
    </reaction>
</comment>
<evidence type="ECO:0000256" key="13">
    <source>
        <dbReference type="ARBA" id="ARBA00029811"/>
    </source>
</evidence>
<comment type="similarity">
    <text evidence="4">Belongs to the peptidase M1 family.</text>
</comment>
<keyword evidence="7" id="KW-0963">Cytoplasm</keyword>
<reference evidence="18" key="1">
    <citation type="journal article" date="2019" name="Int. J. Syst. Evol. Microbiol.">
        <title>The Global Catalogue of Microorganisms (GCM) 10K type strain sequencing project: providing services to taxonomists for standard genome sequencing and annotation.</title>
        <authorList>
            <consortium name="The Broad Institute Genomics Platform"/>
            <consortium name="The Broad Institute Genome Sequencing Center for Infectious Disease"/>
            <person name="Wu L."/>
            <person name="Ma J."/>
        </authorList>
    </citation>
    <scope>NUCLEOTIDE SEQUENCE [LARGE SCALE GENOMIC DNA]</scope>
    <source>
        <strain evidence="18">JCM 17459</strain>
    </source>
</reference>
<protein>
    <recommendedName>
        <fullName evidence="6">Aminopeptidase N</fullName>
        <ecNumber evidence="5">3.4.11.2</ecNumber>
    </recommendedName>
    <alternativeName>
        <fullName evidence="13">Alanine aminopeptidase</fullName>
    </alternativeName>
    <alternativeName>
        <fullName evidence="14">Lysyl aminopeptidase</fullName>
    </alternativeName>
</protein>
<keyword evidence="11" id="KW-0862">Zinc</keyword>
<evidence type="ECO:0000256" key="2">
    <source>
        <dbReference type="ARBA" id="ARBA00001947"/>
    </source>
</evidence>
<evidence type="ECO:0000313" key="17">
    <source>
        <dbReference type="EMBL" id="GAA4285949.1"/>
    </source>
</evidence>
<dbReference type="PANTHER" id="PTHR45726:SF3">
    <property type="entry name" value="LEUKOTRIENE A-4 HYDROLASE"/>
    <property type="match status" value="1"/>
</dbReference>
<dbReference type="InterPro" id="IPR001930">
    <property type="entry name" value="Peptidase_M1"/>
</dbReference>
<organism evidence="17 18">
    <name type="scientific">Georgenia daeguensis</name>
    <dbReference type="NCBI Taxonomy" id="908355"/>
    <lineage>
        <taxon>Bacteria</taxon>
        <taxon>Bacillati</taxon>
        <taxon>Actinomycetota</taxon>
        <taxon>Actinomycetes</taxon>
        <taxon>Micrococcales</taxon>
        <taxon>Bogoriellaceae</taxon>
        <taxon>Georgenia</taxon>
    </lineage>
</organism>
<dbReference type="InterPro" id="IPR014782">
    <property type="entry name" value="Peptidase_M1_dom"/>
</dbReference>
<dbReference type="Proteomes" id="UP001499841">
    <property type="component" value="Unassembled WGS sequence"/>
</dbReference>
<name>A0ABP8EPK4_9MICO</name>
<keyword evidence="9" id="KW-0479">Metal-binding</keyword>
<dbReference type="SUPFAM" id="SSF63737">
    <property type="entry name" value="Leukotriene A4 hydrolase N-terminal domain"/>
    <property type="match status" value="1"/>
</dbReference>
<evidence type="ECO:0000256" key="1">
    <source>
        <dbReference type="ARBA" id="ARBA00000098"/>
    </source>
</evidence>
<evidence type="ECO:0000259" key="16">
    <source>
        <dbReference type="Pfam" id="PF17900"/>
    </source>
</evidence>
<feature type="domain" description="Aminopeptidase N-like N-terminal" evidence="16">
    <location>
        <begin position="19"/>
        <end position="190"/>
    </location>
</feature>
<dbReference type="Gene3D" id="2.60.40.1730">
    <property type="entry name" value="tricorn interacting facor f3 domain"/>
    <property type="match status" value="1"/>
</dbReference>
<keyword evidence="12" id="KW-0482">Metalloprotease</keyword>
<evidence type="ECO:0000256" key="8">
    <source>
        <dbReference type="ARBA" id="ARBA00022670"/>
    </source>
</evidence>
<dbReference type="EC" id="3.4.11.2" evidence="5"/>
<evidence type="ECO:0000256" key="7">
    <source>
        <dbReference type="ARBA" id="ARBA00022490"/>
    </source>
</evidence>
<evidence type="ECO:0000256" key="5">
    <source>
        <dbReference type="ARBA" id="ARBA00012564"/>
    </source>
</evidence>
<sequence>MRARDPYRPAHGSDAFHVEHYDLDLTYRVAANRLSGTATLRLRTLEQLSEISLDLNGFTVESVAVAGARLGRYRHRARKLVVKLAEDAAAGAELQVSVRYSGNPRPVPSPWGPLGWEELEDGALVASQPTGASSWFPCNDHPADKATYRTCLTVDSPYFVLAHGELTGRRVRAATTTWVYEERHPTSAYLATVQVGPYEELSLGASPVPQRAVLPPSLKKLARRRLAHHGKIMRTFTRLFGPYPFAGYALVVTADDLEIPVEAQGVSIFGANHLTDDDGERLVPHELAHQWFGNSVSVSSWQHIWLNEGFACYAEWLWSEAAGEASAADLARTWHARLTTLAQDLVLADPGPENIFDDRVYKRGALTLHALRSALGDETFFDLVRDWTARHRYGAVDTDDFRDLVEEHAARAGGEPLAARSAALLTRWLDSAELPAL</sequence>
<comment type="caution">
    <text evidence="17">The sequence shown here is derived from an EMBL/GenBank/DDBJ whole genome shotgun (WGS) entry which is preliminary data.</text>
</comment>
<evidence type="ECO:0000259" key="15">
    <source>
        <dbReference type="Pfam" id="PF01433"/>
    </source>
</evidence>
<feature type="domain" description="Peptidase M1 membrane alanine aminopeptidase" evidence="15">
    <location>
        <begin position="232"/>
        <end position="408"/>
    </location>
</feature>
<evidence type="ECO:0000256" key="3">
    <source>
        <dbReference type="ARBA" id="ARBA00004496"/>
    </source>
</evidence>
<evidence type="ECO:0000256" key="12">
    <source>
        <dbReference type="ARBA" id="ARBA00023049"/>
    </source>
</evidence>
<dbReference type="CDD" id="cd09603">
    <property type="entry name" value="M1_APN_like"/>
    <property type="match status" value="1"/>
</dbReference>
<dbReference type="Pfam" id="PF17900">
    <property type="entry name" value="Peptidase_M1_N"/>
    <property type="match status" value="1"/>
</dbReference>
<evidence type="ECO:0000256" key="10">
    <source>
        <dbReference type="ARBA" id="ARBA00022801"/>
    </source>
</evidence>
<dbReference type="InterPro" id="IPR042097">
    <property type="entry name" value="Aminopeptidase_N-like_N_sf"/>
</dbReference>
<keyword evidence="18" id="KW-1185">Reference proteome</keyword>
<evidence type="ECO:0000256" key="6">
    <source>
        <dbReference type="ARBA" id="ARBA00015611"/>
    </source>
</evidence>
<evidence type="ECO:0000256" key="11">
    <source>
        <dbReference type="ARBA" id="ARBA00022833"/>
    </source>
</evidence>
<proteinExistence type="inferred from homology"/>
<keyword evidence="8" id="KW-0645">Protease</keyword>
<evidence type="ECO:0000313" key="18">
    <source>
        <dbReference type="Proteomes" id="UP001499841"/>
    </source>
</evidence>
<dbReference type="InterPro" id="IPR034015">
    <property type="entry name" value="M1_LTA4H"/>
</dbReference>